<dbReference type="CDD" id="cd06257">
    <property type="entry name" value="DnaJ"/>
    <property type="match status" value="1"/>
</dbReference>
<evidence type="ECO:0000313" key="5">
    <source>
        <dbReference type="Proteomes" id="UP000595564"/>
    </source>
</evidence>
<evidence type="ECO:0000256" key="1">
    <source>
        <dbReference type="PROSITE-ProRule" id="PRU00339"/>
    </source>
</evidence>
<evidence type="ECO:0000259" key="3">
    <source>
        <dbReference type="PROSITE" id="PS50076"/>
    </source>
</evidence>
<reference evidence="4 5" key="1">
    <citation type="journal article" date="2012" name="Extremophiles">
        <title>Thermotomaculum hydrothermale gen. nov., sp. nov., a novel heterotrophic thermophile within the phylum Acidobacteria from a deep-sea hydrothermal vent chimney in the Southern Okinawa Trough.</title>
        <authorList>
            <person name="Izumi H."/>
            <person name="Nunoura T."/>
            <person name="Miyazaki M."/>
            <person name="Mino S."/>
            <person name="Toki T."/>
            <person name="Takai K."/>
            <person name="Sako Y."/>
            <person name="Sawabe T."/>
            <person name="Nakagawa S."/>
        </authorList>
    </citation>
    <scope>NUCLEOTIDE SEQUENCE [LARGE SCALE GENOMIC DNA]</scope>
    <source>
        <strain evidence="4 5">AC55</strain>
    </source>
</reference>
<dbReference type="EMBL" id="AP017470">
    <property type="protein sequence ID" value="BBB32406.1"/>
    <property type="molecule type" value="Genomic_DNA"/>
</dbReference>
<accession>A0A7R6PNN3</accession>
<feature type="repeat" description="TPR" evidence="1">
    <location>
        <begin position="448"/>
        <end position="481"/>
    </location>
</feature>
<gene>
    <name evidence="4" type="ORF">TTHT_0844</name>
</gene>
<dbReference type="PRINTS" id="PR00625">
    <property type="entry name" value="JDOMAIN"/>
</dbReference>
<keyword evidence="5" id="KW-1185">Reference proteome</keyword>
<protein>
    <recommendedName>
        <fullName evidence="3">J domain-containing protein</fullName>
    </recommendedName>
</protein>
<dbReference type="SUPFAM" id="SSF48452">
    <property type="entry name" value="TPR-like"/>
    <property type="match status" value="1"/>
</dbReference>
<keyword evidence="1" id="KW-0802">TPR repeat</keyword>
<dbReference type="Proteomes" id="UP000595564">
    <property type="component" value="Chromosome"/>
</dbReference>
<dbReference type="InterPro" id="IPR001623">
    <property type="entry name" value="DnaJ_domain"/>
</dbReference>
<organism evidence="4 5">
    <name type="scientific">Thermotomaculum hydrothermale</name>
    <dbReference type="NCBI Taxonomy" id="981385"/>
    <lineage>
        <taxon>Bacteria</taxon>
        <taxon>Pseudomonadati</taxon>
        <taxon>Acidobacteriota</taxon>
        <taxon>Holophagae</taxon>
        <taxon>Thermotomaculales</taxon>
        <taxon>Thermotomaculaceae</taxon>
        <taxon>Thermotomaculum</taxon>
    </lineage>
</organism>
<proteinExistence type="predicted"/>
<dbReference type="SUPFAM" id="SSF46565">
    <property type="entry name" value="Chaperone J-domain"/>
    <property type="match status" value="1"/>
</dbReference>
<dbReference type="Gene3D" id="1.10.287.110">
    <property type="entry name" value="DnaJ domain"/>
    <property type="match status" value="1"/>
</dbReference>
<dbReference type="Pfam" id="PF14332">
    <property type="entry name" value="DUF4388"/>
    <property type="match status" value="1"/>
</dbReference>
<dbReference type="PANTHER" id="PTHR45090:SF4">
    <property type="entry name" value="J DOMAIN-CONTAINING PROTEIN"/>
    <property type="match status" value="1"/>
</dbReference>
<feature type="compositionally biased region" description="Low complexity" evidence="2">
    <location>
        <begin position="245"/>
        <end position="256"/>
    </location>
</feature>
<dbReference type="InterPro" id="IPR019734">
    <property type="entry name" value="TPR_rpt"/>
</dbReference>
<dbReference type="SUPFAM" id="SSF160246">
    <property type="entry name" value="EspE N-terminal domain-like"/>
    <property type="match status" value="1"/>
</dbReference>
<dbReference type="Pfam" id="PF00226">
    <property type="entry name" value="DnaJ"/>
    <property type="match status" value="1"/>
</dbReference>
<dbReference type="PROSITE" id="PS50076">
    <property type="entry name" value="DNAJ_2"/>
    <property type="match status" value="1"/>
</dbReference>
<dbReference type="InterPro" id="IPR053232">
    <property type="entry name" value="DnaJ_C/III_chloroplastic"/>
</dbReference>
<dbReference type="AlphaFoldDB" id="A0A7R6PNN3"/>
<dbReference type="SMART" id="SM00271">
    <property type="entry name" value="DnaJ"/>
    <property type="match status" value="1"/>
</dbReference>
<dbReference type="InterPro" id="IPR037257">
    <property type="entry name" value="T2SS_E_N_sf"/>
</dbReference>
<evidence type="ECO:0000256" key="2">
    <source>
        <dbReference type="SAM" id="MobiDB-lite"/>
    </source>
</evidence>
<dbReference type="PROSITE" id="PS50005">
    <property type="entry name" value="TPR"/>
    <property type="match status" value="1"/>
</dbReference>
<name>A0A7R6PNN3_9BACT</name>
<evidence type="ECO:0000313" key="4">
    <source>
        <dbReference type="EMBL" id="BBB32406.1"/>
    </source>
</evidence>
<dbReference type="InterPro" id="IPR011990">
    <property type="entry name" value="TPR-like_helical_dom_sf"/>
</dbReference>
<dbReference type="PANTHER" id="PTHR45090">
    <property type="entry name" value="CHAPERONE PROTEIN DNAJ 20 CHLOROPLASTIC"/>
    <property type="match status" value="1"/>
</dbReference>
<feature type="region of interest" description="Disordered" evidence="2">
    <location>
        <begin position="244"/>
        <end position="263"/>
    </location>
</feature>
<dbReference type="RefSeq" id="WP_201328753.1">
    <property type="nucleotide sequence ID" value="NZ_AP017470.1"/>
</dbReference>
<dbReference type="Gene3D" id="1.25.40.10">
    <property type="entry name" value="Tetratricopeptide repeat domain"/>
    <property type="match status" value="1"/>
</dbReference>
<dbReference type="KEGG" id="thyd:TTHT_0844"/>
<dbReference type="InterPro" id="IPR036869">
    <property type="entry name" value="J_dom_sf"/>
</dbReference>
<feature type="domain" description="J" evidence="3">
    <location>
        <begin position="284"/>
        <end position="353"/>
    </location>
</feature>
<dbReference type="InterPro" id="IPR025497">
    <property type="entry name" value="PatA-like_N"/>
</dbReference>
<sequence length="508" mass="60481">MSVKKFANILKKIHKNKISGTLTLVFPKGNRYVYINDGEISYLRSDYPEEKLGNILVRQNLLTQNELDVALKESKKEGMVLGEYLVNNGKISIEQIKQSLKILFLMIIEACFLEDMKDINFVEKDIIIDKKLFMDIKTGNLVLETFRKINHKDFEDFYKEHKDKKPILHKEIIFDYRNLNLNPLEGFILSRIDGKLTLEEIKKIAFTDEITFYKTIFALNFLGLLDFGEEKESDVKEETYQQQAKQVEQNENQTNNKQKKELSEKDKQFIKHVEDLYVELPTINYYDLLIVDYKFSEEELKQNYHRLIKKYHPDSHPELKEIHHHLHSIISKITEAYNTLRNPDEREKYNKKMHIKPFPKEPEQKKEKIKKDIIETDQKEELKNKIEQYIKAGMFYDAITLLENGCRKYKDDIYFFKTLGLIYYRTPTKLKQAIYYLEKAHTMNRKDLEVLKTLASAYKKVEFYRESYSFYKKVLAIDPDDSEANKFIAEVEKKGSFLDKFKNLFSKE</sequence>